<evidence type="ECO:0000256" key="4">
    <source>
        <dbReference type="ARBA" id="ARBA00022692"/>
    </source>
</evidence>
<keyword evidence="4 7" id="KW-0812">Transmembrane</keyword>
<reference evidence="9" key="1">
    <citation type="submission" date="2021-01" db="EMBL/GenBank/DDBJ databases">
        <title>Whole genome shotgun sequence of Actinocatenispora rupis NBRC 107355.</title>
        <authorList>
            <person name="Komaki H."/>
            <person name="Tamura T."/>
        </authorList>
    </citation>
    <scope>NUCLEOTIDE SEQUENCE</scope>
    <source>
        <strain evidence="9">NBRC 107355</strain>
    </source>
</reference>
<dbReference type="RefSeq" id="WP_203653884.1">
    <property type="nucleotide sequence ID" value="NZ_BAAAZM010000031.1"/>
</dbReference>
<evidence type="ECO:0000256" key="1">
    <source>
        <dbReference type="ARBA" id="ARBA00004651"/>
    </source>
</evidence>
<evidence type="ECO:0000256" key="6">
    <source>
        <dbReference type="ARBA" id="ARBA00023136"/>
    </source>
</evidence>
<feature type="transmembrane region" description="Helical" evidence="7">
    <location>
        <begin position="93"/>
        <end position="111"/>
    </location>
</feature>
<dbReference type="Gene3D" id="1.20.1250.20">
    <property type="entry name" value="MFS general substrate transporter like domains"/>
    <property type="match status" value="2"/>
</dbReference>
<dbReference type="EMBL" id="BOMB01000001">
    <property type="protein sequence ID" value="GID09143.1"/>
    <property type="molecule type" value="Genomic_DNA"/>
</dbReference>
<sequence length="440" mass="46592">MSVATGSVPATRLSPRGRRAVFGAWFGFFVDLFDIYLPVIALAPANAYFAATGVSATTSAIIDASVFAATLVGRPLGALLFGHFADRIGRRRISVLSVVGFSVVTLLIAALPGYRQIGIAAVVLLIALRFLDGLFLGGEYTAATPLAMEYSPKYRRGFVGGIISTGFPVAYCAISLLTLGMLQIVPAGDLDSPYVRWGWRVLFVIGAAVSLAFALWYAKRVPESEAWQRAEKKARTPVKELLTGQSGRNFAQVFVLMTGMWLTSYMLTAVLPKLLASPVGLGSTRITAILVVANAVVAFWYLGSGIASQRIGRRTTLMVGGAASAVLAPFGYALVVSGRVGSFPLLLVLVVLVTVLMSTQWGCITTYLNERFSVGVRASGYGLGYSLGMVVPAFYAFYQAGLESLVPARYTAVVLLALGGVLTVIGASLGPDTRENDLAA</sequence>
<dbReference type="AlphaFoldDB" id="A0A8J3IUS8"/>
<feature type="domain" description="Major facilitator superfamily (MFS) profile" evidence="8">
    <location>
        <begin position="20"/>
        <end position="434"/>
    </location>
</feature>
<evidence type="ECO:0000259" key="8">
    <source>
        <dbReference type="PROSITE" id="PS50850"/>
    </source>
</evidence>
<dbReference type="InterPro" id="IPR005829">
    <property type="entry name" value="Sugar_transporter_CS"/>
</dbReference>
<evidence type="ECO:0000256" key="2">
    <source>
        <dbReference type="ARBA" id="ARBA00022448"/>
    </source>
</evidence>
<feature type="transmembrane region" description="Helical" evidence="7">
    <location>
        <begin position="283"/>
        <end position="303"/>
    </location>
</feature>
<dbReference type="Proteomes" id="UP000612808">
    <property type="component" value="Unassembled WGS sequence"/>
</dbReference>
<feature type="transmembrane region" description="Helical" evidence="7">
    <location>
        <begin position="158"/>
        <end position="185"/>
    </location>
</feature>
<dbReference type="InterPro" id="IPR020846">
    <property type="entry name" value="MFS_dom"/>
</dbReference>
<keyword evidence="6 7" id="KW-0472">Membrane</keyword>
<feature type="transmembrane region" description="Helical" evidence="7">
    <location>
        <begin position="380"/>
        <end position="398"/>
    </location>
</feature>
<proteinExistence type="predicted"/>
<dbReference type="InterPro" id="IPR011701">
    <property type="entry name" value="MFS"/>
</dbReference>
<feature type="transmembrane region" description="Helical" evidence="7">
    <location>
        <begin position="410"/>
        <end position="430"/>
    </location>
</feature>
<dbReference type="SUPFAM" id="SSF103473">
    <property type="entry name" value="MFS general substrate transporter"/>
    <property type="match status" value="1"/>
</dbReference>
<evidence type="ECO:0000256" key="3">
    <source>
        <dbReference type="ARBA" id="ARBA00022475"/>
    </source>
</evidence>
<dbReference type="Pfam" id="PF07690">
    <property type="entry name" value="MFS_1"/>
    <property type="match status" value="1"/>
</dbReference>
<dbReference type="PANTHER" id="PTHR43045">
    <property type="entry name" value="SHIKIMATE TRANSPORTER"/>
    <property type="match status" value="1"/>
</dbReference>
<evidence type="ECO:0000256" key="7">
    <source>
        <dbReference type="SAM" id="Phobius"/>
    </source>
</evidence>
<feature type="transmembrane region" description="Helical" evidence="7">
    <location>
        <begin position="47"/>
        <end position="72"/>
    </location>
</feature>
<dbReference type="PROSITE" id="PS50850">
    <property type="entry name" value="MFS"/>
    <property type="match status" value="1"/>
</dbReference>
<keyword evidence="3" id="KW-1003">Cell membrane</keyword>
<comment type="subcellular location">
    <subcellularLocation>
        <location evidence="1">Cell membrane</location>
        <topology evidence="1">Multi-pass membrane protein</topology>
    </subcellularLocation>
</comment>
<dbReference type="PANTHER" id="PTHR43045:SF4">
    <property type="entry name" value="TRANSPORTER YDFJ-RELATED"/>
    <property type="match status" value="1"/>
</dbReference>
<feature type="transmembrane region" description="Helical" evidence="7">
    <location>
        <begin position="315"/>
        <end position="337"/>
    </location>
</feature>
<dbReference type="InterPro" id="IPR036259">
    <property type="entry name" value="MFS_trans_sf"/>
</dbReference>
<keyword evidence="5 7" id="KW-1133">Transmembrane helix</keyword>
<organism evidence="9 10">
    <name type="scientific">Actinocatenispora rupis</name>
    <dbReference type="NCBI Taxonomy" id="519421"/>
    <lineage>
        <taxon>Bacteria</taxon>
        <taxon>Bacillati</taxon>
        <taxon>Actinomycetota</taxon>
        <taxon>Actinomycetes</taxon>
        <taxon>Micromonosporales</taxon>
        <taxon>Micromonosporaceae</taxon>
        <taxon>Actinocatenispora</taxon>
    </lineage>
</organism>
<evidence type="ECO:0000313" key="9">
    <source>
        <dbReference type="EMBL" id="GID09143.1"/>
    </source>
</evidence>
<dbReference type="GO" id="GO:0005886">
    <property type="term" value="C:plasma membrane"/>
    <property type="evidence" value="ECO:0007669"/>
    <property type="project" value="UniProtKB-SubCell"/>
</dbReference>
<feature type="transmembrane region" description="Helical" evidence="7">
    <location>
        <begin position="250"/>
        <end position="271"/>
    </location>
</feature>
<evidence type="ECO:0000313" key="10">
    <source>
        <dbReference type="Proteomes" id="UP000612808"/>
    </source>
</evidence>
<dbReference type="PROSITE" id="PS00217">
    <property type="entry name" value="SUGAR_TRANSPORT_2"/>
    <property type="match status" value="1"/>
</dbReference>
<dbReference type="GO" id="GO:0022857">
    <property type="term" value="F:transmembrane transporter activity"/>
    <property type="evidence" value="ECO:0007669"/>
    <property type="project" value="InterPro"/>
</dbReference>
<evidence type="ECO:0000256" key="5">
    <source>
        <dbReference type="ARBA" id="ARBA00022989"/>
    </source>
</evidence>
<protein>
    <submittedName>
        <fullName evidence="9">MFS transporter</fullName>
    </submittedName>
</protein>
<feature type="transmembrane region" description="Helical" evidence="7">
    <location>
        <begin position="117"/>
        <end position="137"/>
    </location>
</feature>
<keyword evidence="2" id="KW-0813">Transport</keyword>
<gene>
    <name evidence="9" type="ORF">Aru02nite_00320</name>
</gene>
<name>A0A8J3IUS8_9ACTN</name>
<comment type="caution">
    <text evidence="9">The sequence shown here is derived from an EMBL/GenBank/DDBJ whole genome shotgun (WGS) entry which is preliminary data.</text>
</comment>
<feature type="transmembrane region" description="Helical" evidence="7">
    <location>
        <begin position="197"/>
        <end position="218"/>
    </location>
</feature>
<feature type="transmembrane region" description="Helical" evidence="7">
    <location>
        <begin position="343"/>
        <end position="368"/>
    </location>
</feature>
<keyword evidence="10" id="KW-1185">Reference proteome</keyword>
<feature type="transmembrane region" description="Helical" evidence="7">
    <location>
        <begin position="20"/>
        <end position="41"/>
    </location>
</feature>
<accession>A0A8J3IUS8</accession>